<organism evidence="1 2">
    <name type="scientific">Propionigenium maris DSM 9537</name>
    <dbReference type="NCBI Taxonomy" id="1123000"/>
    <lineage>
        <taxon>Bacteria</taxon>
        <taxon>Fusobacteriati</taxon>
        <taxon>Fusobacteriota</taxon>
        <taxon>Fusobacteriia</taxon>
        <taxon>Fusobacteriales</taxon>
        <taxon>Fusobacteriaceae</taxon>
        <taxon>Propionigenium</taxon>
    </lineage>
</organism>
<evidence type="ECO:0000313" key="2">
    <source>
        <dbReference type="Proteomes" id="UP001144471"/>
    </source>
</evidence>
<gene>
    <name evidence="1" type="ORF">PM10SUCC1_20850</name>
</gene>
<dbReference type="AlphaFoldDB" id="A0A9W6GMS3"/>
<comment type="caution">
    <text evidence="1">The sequence shown here is derived from an EMBL/GenBank/DDBJ whole genome shotgun (WGS) entry which is preliminary data.</text>
</comment>
<dbReference type="Proteomes" id="UP001144471">
    <property type="component" value="Unassembled WGS sequence"/>
</dbReference>
<accession>A0A9W6GMS3</accession>
<evidence type="ECO:0000313" key="1">
    <source>
        <dbReference type="EMBL" id="GLI56571.1"/>
    </source>
</evidence>
<name>A0A9W6GMS3_9FUSO</name>
<sequence>MSREEIIEEIFKRFKLDSKAIKKMEEYEYKLIYRVFSEVPPEDIDKAIEAYKKNEFKIRVIRTTYH</sequence>
<reference evidence="1" key="1">
    <citation type="submission" date="2022-12" db="EMBL/GenBank/DDBJ databases">
        <title>Reference genome sequencing for broad-spectrum identification of bacterial and archaeal isolates by mass spectrometry.</title>
        <authorList>
            <person name="Sekiguchi Y."/>
            <person name="Tourlousse D.M."/>
        </authorList>
    </citation>
    <scope>NUCLEOTIDE SEQUENCE</scope>
    <source>
        <strain evidence="1">10succ1</strain>
    </source>
</reference>
<keyword evidence="2" id="KW-1185">Reference proteome</keyword>
<proteinExistence type="predicted"/>
<dbReference type="EMBL" id="BSDY01000009">
    <property type="protein sequence ID" value="GLI56571.1"/>
    <property type="molecule type" value="Genomic_DNA"/>
</dbReference>
<protein>
    <submittedName>
        <fullName evidence="1">Uncharacterized protein</fullName>
    </submittedName>
</protein>
<dbReference type="RefSeq" id="WP_281835804.1">
    <property type="nucleotide sequence ID" value="NZ_BSDY01000009.1"/>
</dbReference>